<feature type="transmembrane region" description="Helical" evidence="1">
    <location>
        <begin position="133"/>
        <end position="153"/>
    </location>
</feature>
<keyword evidence="1" id="KW-0472">Membrane</keyword>
<organism evidence="2 3">
    <name type="scientific">Fibrobacter succinogenes (strain ATCC 19169 / S85)</name>
    <dbReference type="NCBI Taxonomy" id="59374"/>
    <lineage>
        <taxon>Bacteria</taxon>
        <taxon>Pseudomonadati</taxon>
        <taxon>Fibrobacterota</taxon>
        <taxon>Fibrobacteria</taxon>
        <taxon>Fibrobacterales</taxon>
        <taxon>Fibrobacteraceae</taxon>
        <taxon>Fibrobacter</taxon>
    </lineage>
</organism>
<dbReference type="HOGENOM" id="CLU_1213334_0_0_0"/>
<dbReference type="OrthoDB" id="9806693at2"/>
<evidence type="ECO:0000313" key="2">
    <source>
        <dbReference type="EMBL" id="ADL26903.1"/>
    </source>
</evidence>
<dbReference type="AlphaFoldDB" id="D9S4E7"/>
<dbReference type="RefSeq" id="WP_014544937.1">
    <property type="nucleotide sequence ID" value="NC_013410.1"/>
</dbReference>
<dbReference type="Proteomes" id="UP000000517">
    <property type="component" value="Chromosome"/>
</dbReference>
<dbReference type="KEGG" id="fsc:FSU_0079"/>
<gene>
    <name evidence="2" type="ordered locus">FSU_0079</name>
</gene>
<proteinExistence type="predicted"/>
<evidence type="ECO:0000313" key="3">
    <source>
        <dbReference type="Proteomes" id="UP000000517"/>
    </source>
</evidence>
<reference evidence="3" key="1">
    <citation type="submission" date="2010-08" db="EMBL/GenBank/DDBJ databases">
        <title>Complete sequence of Fibrobacter succinogenes subsp. succinogenes S85.</title>
        <authorList>
            <person name="Durkin A.S."/>
            <person name="Nelson K.E."/>
            <person name="Morrison M."/>
            <person name="Forsberg C.W."/>
            <person name="Wilson D.B."/>
            <person name="Russell J.B."/>
            <person name="Cann I.K.O."/>
            <person name="Mackie R.I."/>
            <person name="White B.A."/>
        </authorList>
    </citation>
    <scope>NUCLEOTIDE SEQUENCE [LARGE SCALE GENOMIC DNA]</scope>
    <source>
        <strain evidence="3">ATCC 19169 / S85</strain>
    </source>
</reference>
<keyword evidence="1" id="KW-0812">Transmembrane</keyword>
<keyword evidence="1" id="KW-1133">Transmembrane helix</keyword>
<feature type="transmembrane region" description="Helical" evidence="1">
    <location>
        <begin position="92"/>
        <end position="112"/>
    </location>
</feature>
<sequence>MSRAAKRRRKLMMMESQMMENQPLPPSKIKVTISTKKLSPRNKILIILFVLEVCFTAIFFLLRAKTHSFDLGYIIDETFLNKLAERELYRTLLRISLAFFISFGLGIILHIFKVLPPRKDNKEPSTKNFITEFILLLILAIGVSISEVIELPARFTKKPILKKEILINKDTWTTKSGMHYDLIFSSKSSITVSKRTYLAMDIGTEFYTVYQGSFLIDFFPMDKYFLRK</sequence>
<evidence type="ECO:0000256" key="1">
    <source>
        <dbReference type="SAM" id="Phobius"/>
    </source>
</evidence>
<dbReference type="EMBL" id="CP002158">
    <property type="protein sequence ID" value="ADL26903.1"/>
    <property type="molecule type" value="Genomic_DNA"/>
</dbReference>
<accession>D9S4E7</accession>
<name>D9S4E7_FIBSS</name>
<protein>
    <submittedName>
        <fullName evidence="2">Uncharacterized protein</fullName>
    </submittedName>
</protein>